<evidence type="ECO:0000313" key="6">
    <source>
        <dbReference type="Proteomes" id="UP001069145"/>
    </source>
</evidence>
<dbReference type="CDD" id="cd00840">
    <property type="entry name" value="MPP_Mre11_N"/>
    <property type="match status" value="1"/>
</dbReference>
<dbReference type="Proteomes" id="UP001069145">
    <property type="component" value="Unassembled WGS sequence"/>
</dbReference>
<dbReference type="InterPro" id="IPR050535">
    <property type="entry name" value="DNA_Repair-Maintenance_Comp"/>
</dbReference>
<dbReference type="PANTHER" id="PTHR30337:SF7">
    <property type="entry name" value="PHOSPHOESTERASE"/>
    <property type="match status" value="1"/>
</dbReference>
<dbReference type="InterPro" id="IPR014576">
    <property type="entry name" value="Pesterase_YhaO"/>
</dbReference>
<dbReference type="PANTHER" id="PTHR30337">
    <property type="entry name" value="COMPONENT OF ATP-DEPENDENT DSDNA EXONUCLEASE"/>
    <property type="match status" value="1"/>
</dbReference>
<dbReference type="EMBL" id="JAOTML010000009">
    <property type="protein sequence ID" value="MCY3053875.1"/>
    <property type="molecule type" value="Genomic_DNA"/>
</dbReference>
<feature type="domain" description="Calcineurin-like phosphoesterase" evidence="2">
    <location>
        <begin position="2"/>
        <end position="201"/>
    </location>
</feature>
<organism evidence="4 5">
    <name type="scientific">Aerococcus urinae</name>
    <dbReference type="NCBI Taxonomy" id="1376"/>
    <lineage>
        <taxon>Bacteria</taxon>
        <taxon>Bacillati</taxon>
        <taxon>Bacillota</taxon>
        <taxon>Bacilli</taxon>
        <taxon>Lactobacillales</taxon>
        <taxon>Aerococcaceae</taxon>
        <taxon>Aerococcus</taxon>
    </lineage>
</organism>
<evidence type="ECO:0000313" key="3">
    <source>
        <dbReference type="EMBL" id="MCY3053875.1"/>
    </source>
</evidence>
<dbReference type="Gene3D" id="3.60.21.10">
    <property type="match status" value="1"/>
</dbReference>
<dbReference type="KEGG" id="aun:AWM73_06355"/>
<dbReference type="InterPro" id="IPR041796">
    <property type="entry name" value="Mre11_N"/>
</dbReference>
<dbReference type="InterPro" id="IPR029052">
    <property type="entry name" value="Metallo-depent_PP-like"/>
</dbReference>
<dbReference type="OrthoDB" id="9773856at2"/>
<dbReference type="Pfam" id="PF00149">
    <property type="entry name" value="Metallophos"/>
    <property type="match status" value="1"/>
</dbReference>
<dbReference type="AlphaFoldDB" id="A0A0X8FF32"/>
<evidence type="ECO:0000313" key="5">
    <source>
        <dbReference type="Proteomes" id="UP000594771"/>
    </source>
</evidence>
<name>A0A0X8FF32_9LACT</name>
<dbReference type="EMBL" id="CP065662">
    <property type="protein sequence ID" value="QPS02168.1"/>
    <property type="molecule type" value="Genomic_DNA"/>
</dbReference>
<reference evidence="4 5" key="1">
    <citation type="submission" date="2020-12" db="EMBL/GenBank/DDBJ databases">
        <title>FDA dAtabase for Regulatory Grade micrObial Sequences (FDA-ARGOS): Supporting development and validation of Infectious Disease Dx tests.</title>
        <authorList>
            <person name="Sproer C."/>
            <person name="Gronow S."/>
            <person name="Severitt S."/>
            <person name="Schroder I."/>
            <person name="Tallon L."/>
            <person name="Sadzewicz L."/>
            <person name="Zhao X."/>
            <person name="Boylan J."/>
            <person name="Ott S."/>
            <person name="Bowen H."/>
            <person name="Vavikolanu K."/>
            <person name="Mehta A."/>
            <person name="Aluvathingal J."/>
            <person name="Nadendla S."/>
            <person name="Lowell S."/>
            <person name="Myers T."/>
            <person name="Yan Y."/>
            <person name="Sichtig H."/>
        </authorList>
    </citation>
    <scope>NUCLEOTIDE SEQUENCE [LARGE SCALE GENOMIC DNA]</scope>
    <source>
        <strain evidence="4 5">FDAARGOS_911</strain>
    </source>
</reference>
<dbReference type="SUPFAM" id="SSF56300">
    <property type="entry name" value="Metallo-dependent phosphatases"/>
    <property type="match status" value="1"/>
</dbReference>
<dbReference type="GeneID" id="35767534"/>
<dbReference type="PIRSF" id="PIRSF033091">
    <property type="entry name" value="Pesterase_YhaO"/>
    <property type="match status" value="1"/>
</dbReference>
<accession>A0A0X8FF32</accession>
<proteinExistence type="predicted"/>
<dbReference type="InterPro" id="IPR004843">
    <property type="entry name" value="Calcineurin-like_PHP"/>
</dbReference>
<protein>
    <submittedName>
        <fullName evidence="4">DNA repair exonuclease</fullName>
    </submittedName>
</protein>
<keyword evidence="4" id="KW-0269">Exonuclease</keyword>
<keyword evidence="6" id="KW-1185">Reference proteome</keyword>
<keyword evidence="4" id="KW-0540">Nuclease</keyword>
<reference evidence="3" key="2">
    <citation type="submission" date="2022-09" db="EMBL/GenBank/DDBJ databases">
        <title>Aerococcus urinae taxonomy study.</title>
        <authorList>
            <person name="Christensen J."/>
            <person name="Senneby E."/>
        </authorList>
    </citation>
    <scope>NUCLEOTIDE SEQUENCE</scope>
    <source>
        <strain evidence="3">NLD-066-U95</strain>
    </source>
</reference>
<dbReference type="GO" id="GO:0004527">
    <property type="term" value="F:exonuclease activity"/>
    <property type="evidence" value="ECO:0007669"/>
    <property type="project" value="UniProtKB-KW"/>
</dbReference>
<evidence type="ECO:0000313" key="4">
    <source>
        <dbReference type="EMBL" id="QPS02168.1"/>
    </source>
</evidence>
<dbReference type="Proteomes" id="UP000594771">
    <property type="component" value="Chromosome"/>
</dbReference>
<dbReference type="RefSeq" id="WP_060778591.1">
    <property type="nucleotide sequence ID" value="NZ_CAJHLF010000007.1"/>
</dbReference>
<keyword evidence="1" id="KW-0378">Hydrolase</keyword>
<gene>
    <name evidence="4" type="ORF">I6G68_03680</name>
    <name evidence="3" type="ORF">ODY43_07720</name>
</gene>
<evidence type="ECO:0000259" key="2">
    <source>
        <dbReference type="Pfam" id="PF00149"/>
    </source>
</evidence>
<sequence>MLRFVHAADLHLGQTMKKIKKQNHKVYQALKQATIDSYNRLIDIAINEEVDCVLLAGDLYDSPEGTLAEQFALVKGLERLDQAGIASFILFGNHDYKSQKEKHLALPASTRVFPRQVTTLEFTSARGDQVAITGFSYPKRWLREDYSQYFPKRYNHVDYHIGMFHGQERQGNSQQDHYAPFQKSHLQQLAYDYWALGHIHAAQQLSGQTPIVYPGNIQGTHFKETGPKGGVLVSLEPGKDPIIESIETTDWQFKVHQAIAPPIQGVSDLQTLFQKAYQDEVDQARAEGLHYVLRLHYRLDGSDSDSLAFWEDYAKDLFDQLQWQYQDQDDVFLADLRYEVKGAKTLDQASLYEQALMETLDYYQDPEAFDQALNELFDHPLWQRHLQPAISPSQFQEDVLAATRNKILLSLYQK</sequence>
<evidence type="ECO:0000256" key="1">
    <source>
        <dbReference type="ARBA" id="ARBA00022801"/>
    </source>
</evidence>